<dbReference type="GO" id="GO:0016746">
    <property type="term" value="F:acyltransferase activity"/>
    <property type="evidence" value="ECO:0007669"/>
    <property type="project" value="UniProtKB-KW"/>
</dbReference>
<proteinExistence type="predicted"/>
<dbReference type="RefSeq" id="WP_379875684.1">
    <property type="nucleotide sequence ID" value="NZ_JBHUIP010000005.1"/>
</dbReference>
<dbReference type="SUPFAM" id="SSF55729">
    <property type="entry name" value="Acyl-CoA N-acyltransferases (Nat)"/>
    <property type="match status" value="1"/>
</dbReference>
<dbReference type="Pfam" id="PF00583">
    <property type="entry name" value="Acetyltransf_1"/>
    <property type="match status" value="1"/>
</dbReference>
<organism evidence="4 5">
    <name type="scientific">Lacibacterium aquatile</name>
    <dbReference type="NCBI Taxonomy" id="1168082"/>
    <lineage>
        <taxon>Bacteria</taxon>
        <taxon>Pseudomonadati</taxon>
        <taxon>Pseudomonadota</taxon>
        <taxon>Alphaproteobacteria</taxon>
        <taxon>Rhodospirillales</taxon>
        <taxon>Rhodospirillaceae</taxon>
    </lineage>
</organism>
<evidence type="ECO:0000313" key="5">
    <source>
        <dbReference type="Proteomes" id="UP001597295"/>
    </source>
</evidence>
<dbReference type="Gene3D" id="3.40.630.30">
    <property type="match status" value="1"/>
</dbReference>
<reference evidence="5" key="1">
    <citation type="journal article" date="2019" name="Int. J. Syst. Evol. Microbiol.">
        <title>The Global Catalogue of Microorganisms (GCM) 10K type strain sequencing project: providing services to taxonomists for standard genome sequencing and annotation.</title>
        <authorList>
            <consortium name="The Broad Institute Genomics Platform"/>
            <consortium name="The Broad Institute Genome Sequencing Center for Infectious Disease"/>
            <person name="Wu L."/>
            <person name="Ma J."/>
        </authorList>
    </citation>
    <scope>NUCLEOTIDE SEQUENCE [LARGE SCALE GENOMIC DNA]</scope>
    <source>
        <strain evidence="5">CGMCC 1.19062</strain>
    </source>
</reference>
<evidence type="ECO:0000256" key="1">
    <source>
        <dbReference type="ARBA" id="ARBA00022679"/>
    </source>
</evidence>
<keyword evidence="5" id="KW-1185">Reference proteome</keyword>
<evidence type="ECO:0000313" key="4">
    <source>
        <dbReference type="EMBL" id="MFD2262718.1"/>
    </source>
</evidence>
<dbReference type="InterPro" id="IPR000182">
    <property type="entry name" value="GNAT_dom"/>
</dbReference>
<dbReference type="Proteomes" id="UP001597295">
    <property type="component" value="Unassembled WGS sequence"/>
</dbReference>
<protein>
    <submittedName>
        <fullName evidence="4">GNAT family N-acetyltransferase</fullName>
        <ecNumber evidence="4">2.3.-.-</ecNumber>
    </submittedName>
</protein>
<dbReference type="InterPro" id="IPR016181">
    <property type="entry name" value="Acyl_CoA_acyltransferase"/>
</dbReference>
<keyword evidence="2 4" id="KW-0012">Acyltransferase</keyword>
<evidence type="ECO:0000259" key="3">
    <source>
        <dbReference type="PROSITE" id="PS51186"/>
    </source>
</evidence>
<dbReference type="CDD" id="cd04301">
    <property type="entry name" value="NAT_SF"/>
    <property type="match status" value="1"/>
</dbReference>
<dbReference type="PROSITE" id="PS51186">
    <property type="entry name" value="GNAT"/>
    <property type="match status" value="1"/>
</dbReference>
<dbReference type="PANTHER" id="PTHR43877">
    <property type="entry name" value="AMINOALKYLPHOSPHONATE N-ACETYLTRANSFERASE-RELATED-RELATED"/>
    <property type="match status" value="1"/>
</dbReference>
<gene>
    <name evidence="4" type="ORF">ACFSM5_07445</name>
</gene>
<evidence type="ECO:0000256" key="2">
    <source>
        <dbReference type="ARBA" id="ARBA00023315"/>
    </source>
</evidence>
<dbReference type="PANTHER" id="PTHR43877:SF1">
    <property type="entry name" value="ACETYLTRANSFERASE"/>
    <property type="match status" value="1"/>
</dbReference>
<feature type="domain" description="N-acetyltransferase" evidence="3">
    <location>
        <begin position="9"/>
        <end position="174"/>
    </location>
</feature>
<dbReference type="InterPro" id="IPR050832">
    <property type="entry name" value="Bact_Acetyltransf"/>
</dbReference>
<dbReference type="EC" id="2.3.-.-" evidence="4"/>
<sequence length="188" mass="20617">MTAPTAASLAFRLAQIADADVIARIQTDGWRDAYRGLMPDRLLDGPLLEDHCLLWRRLLASGSDPMPLLALGGGAEVGFCAMGKSRSGLPYETEVFALYIDTAWHRVGVGRRLMRASAIRAREAGSGSLMLWTLARNARARAFYQRLGGIAVGEEEHCFGGTWLTEVAYAWADIDRLITHATRPEDTP</sequence>
<comment type="caution">
    <text evidence="4">The sequence shown here is derived from an EMBL/GenBank/DDBJ whole genome shotgun (WGS) entry which is preliminary data.</text>
</comment>
<name>A0ABW5DNM0_9PROT</name>
<accession>A0ABW5DNM0</accession>
<dbReference type="EMBL" id="JBHUIP010000005">
    <property type="protein sequence ID" value="MFD2262718.1"/>
    <property type="molecule type" value="Genomic_DNA"/>
</dbReference>
<keyword evidence="1 4" id="KW-0808">Transferase</keyword>